<dbReference type="PANTHER" id="PTHR11236:SF9">
    <property type="entry name" value="ANTHRANILATE SYNTHASE COMPONENT 1"/>
    <property type="match status" value="1"/>
</dbReference>
<reference evidence="2 3" key="1">
    <citation type="submission" date="2022-03" db="EMBL/GenBank/DDBJ databases">
        <authorList>
            <person name="Jo J.-H."/>
            <person name="Im W.-T."/>
        </authorList>
    </citation>
    <scope>NUCLEOTIDE SEQUENCE [LARGE SCALE GENOMIC DNA]</scope>
    <source>
        <strain evidence="2 3">MA9</strain>
    </source>
</reference>
<dbReference type="Gene3D" id="3.60.120.10">
    <property type="entry name" value="Anthranilate synthase"/>
    <property type="match status" value="2"/>
</dbReference>
<organism evidence="2 3">
    <name type="scientific">Solibacillus palustris</name>
    <dbReference type="NCBI Taxonomy" id="2908203"/>
    <lineage>
        <taxon>Bacteria</taxon>
        <taxon>Bacillati</taxon>
        <taxon>Bacillota</taxon>
        <taxon>Bacilli</taxon>
        <taxon>Bacillales</taxon>
        <taxon>Caryophanaceae</taxon>
        <taxon>Solibacillus</taxon>
    </lineage>
</organism>
<dbReference type="PANTHER" id="PTHR11236">
    <property type="entry name" value="AMINOBENZOATE/ANTHRANILATE SYNTHASE"/>
    <property type="match status" value="1"/>
</dbReference>
<comment type="caution">
    <text evidence="2">The sequence shown here is derived from an EMBL/GenBank/DDBJ whole genome shotgun (WGS) entry which is preliminary data.</text>
</comment>
<gene>
    <name evidence="2" type="ORF">LZ480_01240</name>
</gene>
<evidence type="ECO:0000313" key="2">
    <source>
        <dbReference type="EMBL" id="MCH7320495.1"/>
    </source>
</evidence>
<keyword evidence="2" id="KW-0067">ATP-binding</keyword>
<evidence type="ECO:0000259" key="1">
    <source>
        <dbReference type="Pfam" id="PF04715"/>
    </source>
</evidence>
<feature type="domain" description="Anthranilate synthase component I N-terminal" evidence="1">
    <location>
        <begin position="17"/>
        <end position="139"/>
    </location>
</feature>
<accession>A0ABS9U828</accession>
<proteinExistence type="predicted"/>
<name>A0ABS9U828_9BACL</name>
<protein>
    <submittedName>
        <fullName evidence="2">Metal ABC transporter ATP-binding protein</fullName>
    </submittedName>
</protein>
<dbReference type="InterPro" id="IPR019999">
    <property type="entry name" value="Anth_synth_I-like"/>
</dbReference>
<dbReference type="EMBL" id="JAKZFC010000001">
    <property type="protein sequence ID" value="MCH7320495.1"/>
    <property type="molecule type" value="Genomic_DNA"/>
</dbReference>
<dbReference type="InterPro" id="IPR005801">
    <property type="entry name" value="ADC_synthase"/>
</dbReference>
<sequence>MSIKQRFRTSMKKVNGDLLTPISIFQRLQGERKFLLESSMKYEGHGRYSFIGVNPRKTYRGEQEQLSDLSHLTNKQYTYEGELIALLKQVMPRVSSHTEYPFTGGGIGYIEAVPDRLPKLQFHVYDTLVIFDHLTDEIAVFQTNIEAEQVEPNIDAIIDKLFTNPIAEETSYTLHTIESQVDGQYTAQFSGDAFALYRKLRIEHAAPYMYYMEFDDCTVVGTSDHNYLQVRDGTLSATNEAPSIERFCQSSNYTTNNVQNGELNPTFHAIDVVKALKPAQGLIGYIGFNGQVDFTTPENMITITGDIAQIRTDSTTGVPFATLLKG</sequence>
<dbReference type="SUPFAM" id="SSF56322">
    <property type="entry name" value="ADC synthase"/>
    <property type="match status" value="1"/>
</dbReference>
<dbReference type="Proteomes" id="UP001316087">
    <property type="component" value="Unassembled WGS sequence"/>
</dbReference>
<keyword evidence="2" id="KW-0547">Nucleotide-binding</keyword>
<dbReference type="InterPro" id="IPR006805">
    <property type="entry name" value="Anth_synth_I_N"/>
</dbReference>
<dbReference type="GO" id="GO:0005524">
    <property type="term" value="F:ATP binding"/>
    <property type="evidence" value="ECO:0007669"/>
    <property type="project" value="UniProtKB-KW"/>
</dbReference>
<evidence type="ECO:0000313" key="3">
    <source>
        <dbReference type="Proteomes" id="UP001316087"/>
    </source>
</evidence>
<dbReference type="Pfam" id="PF04715">
    <property type="entry name" value="Anth_synt_I_N"/>
    <property type="match status" value="1"/>
</dbReference>
<keyword evidence="3" id="KW-1185">Reference proteome</keyword>
<dbReference type="RefSeq" id="WP_241367511.1">
    <property type="nucleotide sequence ID" value="NZ_JAKZFC010000001.1"/>
</dbReference>